<proteinExistence type="predicted"/>
<dbReference type="RefSeq" id="WP_237054338.1">
    <property type="nucleotide sequence ID" value="NZ_JAKJPO010000004.1"/>
</dbReference>
<accession>A0ABS9HTR9</accession>
<evidence type="ECO:0000313" key="2">
    <source>
        <dbReference type="Proteomes" id="UP001430796"/>
    </source>
</evidence>
<keyword evidence="2" id="KW-1185">Reference proteome</keyword>
<reference evidence="1 2" key="1">
    <citation type="submission" date="2022-01" db="EMBL/GenBank/DDBJ databases">
        <title>Lysobacter chinensis sp. nov., a bacterium isolated from cow dung compost.</title>
        <authorList>
            <person name="Liu Y."/>
        </authorList>
    </citation>
    <scope>NUCLEOTIDE SEQUENCE [LARGE SCALE GENOMIC DNA]</scope>
    <source>
        <strain evidence="1 2">TLK-CK17</strain>
    </source>
</reference>
<reference evidence="2" key="2">
    <citation type="submission" date="2022-01" db="EMBL/GenBank/DDBJ databases">
        <title>Lysobacter chinensis sp. nov., a bacterium isolated from cow dung compost.</title>
        <authorList>
            <person name="Zhou L.Y."/>
        </authorList>
    </citation>
    <scope>NUCLEOTIDE SEQUENCE [LARGE SCALE GENOMIC DNA]</scope>
    <source>
        <strain evidence="2">TLK-CK17</strain>
    </source>
</reference>
<gene>
    <name evidence="1" type="ORF">L3V18_08935</name>
</gene>
<name>A0ABS9HTR9_9GAMM</name>
<dbReference type="Proteomes" id="UP001430796">
    <property type="component" value="Unassembled WGS sequence"/>
</dbReference>
<reference evidence="1 2" key="3">
    <citation type="submission" date="2022-01" db="EMBL/GenBank/DDBJ databases">
        <authorList>
            <person name="Zhou L.Y."/>
        </authorList>
    </citation>
    <scope>NUCLEOTIDE SEQUENCE [LARGE SCALE GENOMIC DNA]</scope>
    <source>
        <strain evidence="1 2">TLK-CK17</strain>
    </source>
</reference>
<dbReference type="EMBL" id="JAKJPO010000004">
    <property type="protein sequence ID" value="MCF7221906.1"/>
    <property type="molecule type" value="Genomic_DNA"/>
</dbReference>
<evidence type="ECO:0000313" key="1">
    <source>
        <dbReference type="EMBL" id="MCF7221906.1"/>
    </source>
</evidence>
<comment type="caution">
    <text evidence="1">The sequence shown here is derived from an EMBL/GenBank/DDBJ whole genome shotgun (WGS) entry which is preliminary data.</text>
</comment>
<organism evidence="1 2">
    <name type="scientific">Marilutibacter chinensis</name>
    <dbReference type="NCBI Taxonomy" id="2912247"/>
    <lineage>
        <taxon>Bacteria</taxon>
        <taxon>Pseudomonadati</taxon>
        <taxon>Pseudomonadota</taxon>
        <taxon>Gammaproteobacteria</taxon>
        <taxon>Lysobacterales</taxon>
        <taxon>Lysobacteraceae</taxon>
        <taxon>Marilutibacter</taxon>
    </lineage>
</organism>
<sequence length="211" mass="23043">MGRRAWIGLLLIAAGIGWWHSPYSPRDHGTAYAADADCPPPPRVTPGDPPLQTAIAGPVAGIELPAARLTPLAGFSVDARVLSRRDYRRDREAGLSPTDLALGWGRMTDDRVLGRLAISQSGRWYHYRWQGEPPLPPREIASSSANMHLIPASGDVAEQLRAVEPGDRIRIDGWLVEARAADGWRWRSSTSRTDTGAGACEVIYACSIERK</sequence>
<protein>
    <submittedName>
        <fullName evidence="1">Uncharacterized protein</fullName>
    </submittedName>
</protein>